<dbReference type="GO" id="GO:0043709">
    <property type="term" value="P:cell adhesion involved in single-species biofilm formation"/>
    <property type="evidence" value="ECO:0007669"/>
    <property type="project" value="TreeGrafter"/>
</dbReference>
<keyword evidence="4" id="KW-0281">Fimbrium</keyword>
<dbReference type="Gene3D" id="2.60.40.3310">
    <property type="match status" value="1"/>
</dbReference>
<keyword evidence="3 5" id="KW-0732">Signal</keyword>
<dbReference type="InterPro" id="IPR008966">
    <property type="entry name" value="Adhesion_dom_sf"/>
</dbReference>
<evidence type="ECO:0000313" key="8">
    <source>
        <dbReference type="EMBL" id="KPD02845.1"/>
    </source>
</evidence>
<organism evidence="8 9">
    <name type="scientific">Moellerella wisconsensis ATCC 35017</name>
    <dbReference type="NCBI Taxonomy" id="1354267"/>
    <lineage>
        <taxon>Bacteria</taxon>
        <taxon>Pseudomonadati</taxon>
        <taxon>Pseudomonadota</taxon>
        <taxon>Gammaproteobacteria</taxon>
        <taxon>Enterobacterales</taxon>
        <taxon>Morganellaceae</taxon>
        <taxon>Moellerella</taxon>
    </lineage>
</organism>
<comment type="caution">
    <text evidence="8">The sequence shown here is derived from an EMBL/GenBank/DDBJ whole genome shotgun (WGS) entry which is preliminary data.</text>
</comment>
<protein>
    <submittedName>
        <fullName evidence="8">Putative fimbrial-like protein</fullName>
    </submittedName>
</protein>
<feature type="signal peptide" evidence="5">
    <location>
        <begin position="1"/>
        <end position="22"/>
    </location>
</feature>
<proteinExistence type="inferred from homology"/>
<dbReference type="RefSeq" id="WP_053908402.1">
    <property type="nucleotide sequence ID" value="NZ_CAWMUS010000018.1"/>
</dbReference>
<dbReference type="PANTHER" id="PTHR33420:SF3">
    <property type="entry name" value="FIMBRIAL SUBUNIT ELFA"/>
    <property type="match status" value="1"/>
</dbReference>
<evidence type="ECO:0000256" key="2">
    <source>
        <dbReference type="ARBA" id="ARBA00006671"/>
    </source>
</evidence>
<dbReference type="Gene3D" id="2.60.40.1090">
    <property type="entry name" value="Fimbrial-type adhesion domain"/>
    <property type="match status" value="1"/>
</dbReference>
<gene>
    <name evidence="8" type="ORF">M992_2002</name>
</gene>
<evidence type="ECO:0000256" key="4">
    <source>
        <dbReference type="ARBA" id="ARBA00023263"/>
    </source>
</evidence>
<dbReference type="InterPro" id="IPR054160">
    <property type="entry name" value="MrkD_recept-bd"/>
</dbReference>
<sequence>MKISIILLLSCFLAYIPGVLSASCQYMAPQSPAITTVSFGQLIIAADLPIGSIIHQQDFNSQGPSALVAICDAPQAVSWGNSQFNRLSTGDNSTYDSGIAGIGIRFMFNKQANITASLPYLDNHLSRCKKRIHAFAYCINSFKTLTIQLIKTASNTGSGKIADIQLIDASINHLSVIRYQLSNTRIISPSCILSPNHINVRMGKVNARYFNGIGSYSPALSFKLSLQCSNINSLSLIFRGNRASDSTIFELNRHHHRAEGIGLVINHQGKRININQAVRINRLADTLLHSEYFSAQYIQYAPVTKPGRANLTVTLQLLYP</sequence>
<comment type="subcellular location">
    <subcellularLocation>
        <location evidence="1">Fimbrium</location>
    </subcellularLocation>
</comment>
<dbReference type="PANTHER" id="PTHR33420">
    <property type="entry name" value="FIMBRIAL SUBUNIT ELFA-RELATED"/>
    <property type="match status" value="1"/>
</dbReference>
<dbReference type="EMBL" id="LGAA01000018">
    <property type="protein sequence ID" value="KPD02845.1"/>
    <property type="molecule type" value="Genomic_DNA"/>
</dbReference>
<dbReference type="Proteomes" id="UP000053226">
    <property type="component" value="Unassembled WGS sequence"/>
</dbReference>
<evidence type="ECO:0000256" key="3">
    <source>
        <dbReference type="ARBA" id="ARBA00022729"/>
    </source>
</evidence>
<keyword evidence="9" id="KW-1185">Reference proteome</keyword>
<comment type="similarity">
    <text evidence="2">Belongs to the fimbrial protein family.</text>
</comment>
<accession>A0A0N0Z7V3</accession>
<name>A0A0N0Z7V3_9GAMM</name>
<dbReference type="Pfam" id="PF22003">
    <property type="entry name" value="MrkDrd"/>
    <property type="match status" value="1"/>
</dbReference>
<dbReference type="OrthoDB" id="8970968at2"/>
<dbReference type="InterPro" id="IPR000259">
    <property type="entry name" value="Adhesion_dom_fimbrial"/>
</dbReference>
<feature type="domain" description="MrkD-like receptor binding" evidence="7">
    <location>
        <begin position="37"/>
        <end position="162"/>
    </location>
</feature>
<feature type="chain" id="PRO_5005864449" evidence="5">
    <location>
        <begin position="23"/>
        <end position="320"/>
    </location>
</feature>
<evidence type="ECO:0000256" key="5">
    <source>
        <dbReference type="SAM" id="SignalP"/>
    </source>
</evidence>
<evidence type="ECO:0000259" key="7">
    <source>
        <dbReference type="Pfam" id="PF22003"/>
    </source>
</evidence>
<dbReference type="PROSITE" id="PS51257">
    <property type="entry name" value="PROKAR_LIPOPROTEIN"/>
    <property type="match status" value="1"/>
</dbReference>
<reference evidence="8 9" key="1">
    <citation type="submission" date="2015-07" db="EMBL/GenBank/DDBJ databases">
        <title>ATOL: Assembling a taxonomically balanced genome-scale reconstruction of the evolutionary history of the Enterobacteriaceae.</title>
        <authorList>
            <person name="Plunkett G.III."/>
            <person name="Neeno-Eckwall E.C."/>
            <person name="Glasner J.D."/>
            <person name="Perna N.T."/>
        </authorList>
    </citation>
    <scope>NUCLEOTIDE SEQUENCE [LARGE SCALE GENOMIC DNA]</scope>
    <source>
        <strain evidence="8 9">ATCC 35017</strain>
    </source>
</reference>
<dbReference type="Pfam" id="PF00419">
    <property type="entry name" value="Fimbrial"/>
    <property type="match status" value="1"/>
</dbReference>
<dbReference type="SUPFAM" id="SSF49401">
    <property type="entry name" value="Bacterial adhesins"/>
    <property type="match status" value="1"/>
</dbReference>
<evidence type="ECO:0000256" key="1">
    <source>
        <dbReference type="ARBA" id="ARBA00004561"/>
    </source>
</evidence>
<evidence type="ECO:0000313" key="9">
    <source>
        <dbReference type="Proteomes" id="UP000053226"/>
    </source>
</evidence>
<dbReference type="AlphaFoldDB" id="A0A0N0Z7V3"/>
<dbReference type="InterPro" id="IPR050263">
    <property type="entry name" value="Bact_Fimbrial_Adh_Pro"/>
</dbReference>
<dbReference type="InterPro" id="IPR036937">
    <property type="entry name" value="Adhesion_dom_fimbrial_sf"/>
</dbReference>
<feature type="domain" description="Fimbrial-type adhesion" evidence="6">
    <location>
        <begin position="187"/>
        <end position="318"/>
    </location>
</feature>
<evidence type="ECO:0000259" key="6">
    <source>
        <dbReference type="Pfam" id="PF00419"/>
    </source>
</evidence>
<dbReference type="GO" id="GO:0009289">
    <property type="term" value="C:pilus"/>
    <property type="evidence" value="ECO:0007669"/>
    <property type="project" value="UniProtKB-SubCell"/>
</dbReference>